<organism evidence="1 2">
    <name type="scientific">Panicum miliaceum</name>
    <name type="common">Proso millet</name>
    <name type="synonym">Broomcorn millet</name>
    <dbReference type="NCBI Taxonomy" id="4540"/>
    <lineage>
        <taxon>Eukaryota</taxon>
        <taxon>Viridiplantae</taxon>
        <taxon>Streptophyta</taxon>
        <taxon>Embryophyta</taxon>
        <taxon>Tracheophyta</taxon>
        <taxon>Spermatophyta</taxon>
        <taxon>Magnoliopsida</taxon>
        <taxon>Liliopsida</taxon>
        <taxon>Poales</taxon>
        <taxon>Poaceae</taxon>
        <taxon>PACMAD clade</taxon>
        <taxon>Panicoideae</taxon>
        <taxon>Panicodae</taxon>
        <taxon>Paniceae</taxon>
        <taxon>Panicinae</taxon>
        <taxon>Panicum</taxon>
        <taxon>Panicum sect. Panicum</taxon>
    </lineage>
</organism>
<evidence type="ECO:0000313" key="2">
    <source>
        <dbReference type="Proteomes" id="UP000275267"/>
    </source>
</evidence>
<accession>A0A3L6Q189</accession>
<proteinExistence type="predicted"/>
<dbReference type="AlphaFoldDB" id="A0A3L6Q189"/>
<reference evidence="2" key="1">
    <citation type="journal article" date="2019" name="Nat. Commun.">
        <title>The genome of broomcorn millet.</title>
        <authorList>
            <person name="Zou C."/>
            <person name="Miki D."/>
            <person name="Li D."/>
            <person name="Tang Q."/>
            <person name="Xiao L."/>
            <person name="Rajput S."/>
            <person name="Deng P."/>
            <person name="Jia W."/>
            <person name="Huang R."/>
            <person name="Zhang M."/>
            <person name="Sun Y."/>
            <person name="Hu J."/>
            <person name="Fu X."/>
            <person name="Schnable P.S."/>
            <person name="Li F."/>
            <person name="Zhang H."/>
            <person name="Feng B."/>
            <person name="Zhu X."/>
            <person name="Liu R."/>
            <person name="Schnable J.C."/>
            <person name="Zhu J.-K."/>
            <person name="Zhang H."/>
        </authorList>
    </citation>
    <scope>NUCLEOTIDE SEQUENCE [LARGE SCALE GENOMIC DNA]</scope>
</reference>
<evidence type="ECO:0000313" key="1">
    <source>
        <dbReference type="EMBL" id="RLM69223.1"/>
    </source>
</evidence>
<dbReference type="EMBL" id="PQIB02000014">
    <property type="protein sequence ID" value="RLM69223.1"/>
    <property type="molecule type" value="Genomic_DNA"/>
</dbReference>
<comment type="caution">
    <text evidence="1">The sequence shown here is derived from an EMBL/GenBank/DDBJ whole genome shotgun (WGS) entry which is preliminary data.</text>
</comment>
<name>A0A3L6Q189_PANMI</name>
<protein>
    <submittedName>
        <fullName evidence="1">Uncharacterized protein</fullName>
    </submittedName>
</protein>
<keyword evidence="2" id="KW-1185">Reference proteome</keyword>
<sequence>MADLSVMEATISGLRVGACQEYLDQCEPDSVGELFDIMQEYCKSDRGRRRRIEALNQEMKMKKNQWNQSKPWHAD</sequence>
<gene>
    <name evidence="1" type="ORF">C2845_PM17G08370</name>
</gene>
<dbReference type="Proteomes" id="UP000275267">
    <property type="component" value="Unassembled WGS sequence"/>
</dbReference>